<accession>A0ABD4Z405</accession>
<name>A0ABD4Z405_9BURK</name>
<sequence length="160" mass="17736">GQFLAAARDGTDQQIVNWVARVRAENLSANDLVLDVVKEVLPGAGSVDEDSLRNAAAEALGKLYETAPDVDIFNLTDAQIADVIGFIVANDLCNRVDLQLGQTYEKLKFDARQIQLYRNDVKEYVHAQVRVVLDRQGSQRIDHQRLASEVLAATLKVFVE</sequence>
<protein>
    <submittedName>
        <fullName evidence="1">Uncharacterized protein</fullName>
    </submittedName>
</protein>
<dbReference type="EMBL" id="JAOBZK010000107">
    <property type="protein sequence ID" value="MDH1182138.1"/>
    <property type="molecule type" value="Genomic_DNA"/>
</dbReference>
<dbReference type="AlphaFoldDB" id="A0ABD4Z405"/>
<gene>
    <name evidence="1" type="ORF">N5C72_29025</name>
</gene>
<evidence type="ECO:0000313" key="2">
    <source>
        <dbReference type="Proteomes" id="UP001158644"/>
    </source>
</evidence>
<comment type="caution">
    <text evidence="1">The sequence shown here is derived from an EMBL/GenBank/DDBJ whole genome shotgun (WGS) entry which is preliminary data.</text>
</comment>
<evidence type="ECO:0000313" key="1">
    <source>
        <dbReference type="EMBL" id="MDH1182138.1"/>
    </source>
</evidence>
<dbReference type="Proteomes" id="UP001158644">
    <property type="component" value="Unassembled WGS sequence"/>
</dbReference>
<feature type="non-terminal residue" evidence="1">
    <location>
        <position position="1"/>
    </location>
</feature>
<organism evidence="1 2">
    <name type="scientific">Achromobacter mucicolens</name>
    <dbReference type="NCBI Taxonomy" id="1389922"/>
    <lineage>
        <taxon>Bacteria</taxon>
        <taxon>Pseudomonadati</taxon>
        <taxon>Pseudomonadota</taxon>
        <taxon>Betaproteobacteria</taxon>
        <taxon>Burkholderiales</taxon>
        <taxon>Alcaligenaceae</taxon>
        <taxon>Achromobacter</taxon>
    </lineage>
</organism>
<reference evidence="1 2" key="1">
    <citation type="submission" date="2022-09" db="EMBL/GenBank/DDBJ databases">
        <title>Intensive care unit water sources are persistently colonized with multi-drug resistant bacteria and are the site of extensive horizontal gene transfer of antibiotic resistance genes.</title>
        <authorList>
            <person name="Diorio-Toth L."/>
        </authorList>
    </citation>
    <scope>NUCLEOTIDE SEQUENCE [LARGE SCALE GENOMIC DNA]</scope>
    <source>
        <strain evidence="1 2">GD03967</strain>
    </source>
</reference>
<proteinExistence type="predicted"/>